<dbReference type="InterPro" id="IPR008971">
    <property type="entry name" value="HSP40/DnaJ_pept-bd"/>
</dbReference>
<dbReference type="InterPro" id="IPR018253">
    <property type="entry name" value="DnaJ_domain_CS"/>
</dbReference>
<name>A0A1F7S037_9BACT</name>
<dbReference type="PANTHER" id="PTHR43096:SF52">
    <property type="entry name" value="DNAJ HOMOLOG 1, MITOCHONDRIAL-RELATED"/>
    <property type="match status" value="1"/>
</dbReference>
<evidence type="ECO:0000259" key="4">
    <source>
        <dbReference type="PROSITE" id="PS50076"/>
    </source>
</evidence>
<dbReference type="PROSITE" id="PS00636">
    <property type="entry name" value="DNAJ_1"/>
    <property type="match status" value="1"/>
</dbReference>
<dbReference type="CDD" id="cd06257">
    <property type="entry name" value="DnaJ"/>
    <property type="match status" value="1"/>
</dbReference>
<dbReference type="FunFam" id="2.60.260.20:FF:000008">
    <property type="entry name" value="Curved DNA-binding protein"/>
    <property type="match status" value="1"/>
</dbReference>
<dbReference type="Pfam" id="PF00226">
    <property type="entry name" value="DnaJ"/>
    <property type="match status" value="1"/>
</dbReference>
<dbReference type="PROSITE" id="PS50076">
    <property type="entry name" value="DNAJ_2"/>
    <property type="match status" value="1"/>
</dbReference>
<keyword evidence="1" id="KW-0963">Cytoplasm</keyword>
<dbReference type="SUPFAM" id="SSF49493">
    <property type="entry name" value="HSP40/DnaJ peptide-binding domain"/>
    <property type="match status" value="2"/>
</dbReference>
<dbReference type="PRINTS" id="PR00625">
    <property type="entry name" value="JDOMAIN"/>
</dbReference>
<evidence type="ECO:0000313" key="5">
    <source>
        <dbReference type="EMBL" id="OGL47162.1"/>
    </source>
</evidence>
<protein>
    <submittedName>
        <fullName evidence="5">Cytochrome C biogenesis protein</fullName>
    </submittedName>
</protein>
<feature type="domain" description="J" evidence="4">
    <location>
        <begin position="7"/>
        <end position="71"/>
    </location>
</feature>
<keyword evidence="3" id="KW-0143">Chaperone</keyword>
<comment type="caution">
    <text evidence="5">The sequence shown here is derived from an EMBL/GenBank/DDBJ whole genome shotgun (WGS) entry which is preliminary data.</text>
</comment>
<dbReference type="Gene3D" id="2.60.260.20">
    <property type="entry name" value="Urease metallochaperone UreE, N-terminal domain"/>
    <property type="match status" value="2"/>
</dbReference>
<dbReference type="GO" id="GO:0042026">
    <property type="term" value="P:protein refolding"/>
    <property type="evidence" value="ECO:0007669"/>
    <property type="project" value="TreeGrafter"/>
</dbReference>
<dbReference type="PANTHER" id="PTHR43096">
    <property type="entry name" value="DNAJ HOMOLOG 1, MITOCHONDRIAL-RELATED"/>
    <property type="match status" value="1"/>
</dbReference>
<proteinExistence type="predicted"/>
<dbReference type="GO" id="GO:0003677">
    <property type="term" value="F:DNA binding"/>
    <property type="evidence" value="ECO:0007669"/>
    <property type="project" value="UniProtKB-KW"/>
</dbReference>
<evidence type="ECO:0000313" key="6">
    <source>
        <dbReference type="Proteomes" id="UP000179266"/>
    </source>
</evidence>
<dbReference type="CDD" id="cd10747">
    <property type="entry name" value="DnaJ_C"/>
    <property type="match status" value="1"/>
</dbReference>
<evidence type="ECO:0000256" key="1">
    <source>
        <dbReference type="ARBA" id="ARBA00022490"/>
    </source>
</evidence>
<organism evidence="5 6">
    <name type="scientific">Candidatus Schekmanbacteria bacterium RBG_13_48_7</name>
    <dbReference type="NCBI Taxonomy" id="1817878"/>
    <lineage>
        <taxon>Bacteria</taxon>
        <taxon>Candidatus Schekmaniibacteriota</taxon>
    </lineage>
</organism>
<keyword evidence="2" id="KW-0238">DNA-binding</keyword>
<dbReference type="InterPro" id="IPR036869">
    <property type="entry name" value="J_dom_sf"/>
</dbReference>
<gene>
    <name evidence="5" type="ORF">A2161_14210</name>
</gene>
<dbReference type="SUPFAM" id="SSF46565">
    <property type="entry name" value="Chaperone J-domain"/>
    <property type="match status" value="1"/>
</dbReference>
<dbReference type="GO" id="GO:0005737">
    <property type="term" value="C:cytoplasm"/>
    <property type="evidence" value="ECO:0007669"/>
    <property type="project" value="TreeGrafter"/>
</dbReference>
<reference evidence="5 6" key="1">
    <citation type="journal article" date="2016" name="Nat. Commun.">
        <title>Thousands of microbial genomes shed light on interconnected biogeochemical processes in an aquifer system.</title>
        <authorList>
            <person name="Anantharaman K."/>
            <person name="Brown C.T."/>
            <person name="Hug L.A."/>
            <person name="Sharon I."/>
            <person name="Castelle C.J."/>
            <person name="Probst A.J."/>
            <person name="Thomas B.C."/>
            <person name="Singh A."/>
            <person name="Wilkins M.J."/>
            <person name="Karaoz U."/>
            <person name="Brodie E.L."/>
            <person name="Williams K.H."/>
            <person name="Hubbard S.S."/>
            <person name="Banfield J.F."/>
        </authorList>
    </citation>
    <scope>NUCLEOTIDE SEQUENCE [LARGE SCALE GENOMIC DNA]</scope>
</reference>
<dbReference type="FunFam" id="2.60.260.20:FF:000013">
    <property type="entry name" value="DnaJ subfamily B member 11"/>
    <property type="match status" value="1"/>
</dbReference>
<dbReference type="AlphaFoldDB" id="A0A1F7S037"/>
<dbReference type="InterPro" id="IPR001623">
    <property type="entry name" value="DnaJ_domain"/>
</dbReference>
<dbReference type="SMART" id="SM00271">
    <property type="entry name" value="DnaJ"/>
    <property type="match status" value="1"/>
</dbReference>
<evidence type="ECO:0000256" key="2">
    <source>
        <dbReference type="ARBA" id="ARBA00023125"/>
    </source>
</evidence>
<dbReference type="Proteomes" id="UP000179266">
    <property type="component" value="Unassembled WGS sequence"/>
</dbReference>
<sequence length="328" mass="37116">MPVKFQDYYEILGVQRNASDKEIRHAYLKLAKQYHPDKNSSAGAEEKFKKIQEAYEVLKDSEKRKKYDLLGHNWKAGQEFTPPNDWFKNFDIKFGRGGESFDFRDLGNSGFSDFFDILFGGSGGGFSQRGGRSARMNQEYAAKGEDQEAEITMSLEDIYYGARKHISLESMEPDENGMLIRKPKRLEVKIPPGTTEGSRIRLSGQGTRGFGGGPAGNLYLRVHIAPHNLFRVKDFDLEYDLKVTPWEASLGSKIEVPALESPVAMTLPAGTQNGRRLRLKNKGLPKRGNIRGDLYVIIQIVVPTELTEKERELFQELAKNSTFNPRNT</sequence>
<dbReference type="GO" id="GO:0051082">
    <property type="term" value="F:unfolded protein binding"/>
    <property type="evidence" value="ECO:0007669"/>
    <property type="project" value="InterPro"/>
</dbReference>
<accession>A0A1F7S037</accession>
<dbReference type="Gene3D" id="1.10.287.110">
    <property type="entry name" value="DnaJ domain"/>
    <property type="match status" value="1"/>
</dbReference>
<dbReference type="InterPro" id="IPR002939">
    <property type="entry name" value="DnaJ_C"/>
</dbReference>
<dbReference type="Pfam" id="PF01556">
    <property type="entry name" value="DnaJ_C"/>
    <property type="match status" value="1"/>
</dbReference>
<dbReference type="EMBL" id="MGDD01000095">
    <property type="protein sequence ID" value="OGL47162.1"/>
    <property type="molecule type" value="Genomic_DNA"/>
</dbReference>
<evidence type="ECO:0000256" key="3">
    <source>
        <dbReference type="ARBA" id="ARBA00023186"/>
    </source>
</evidence>